<dbReference type="InterPro" id="IPR041489">
    <property type="entry name" value="PDZ_6"/>
</dbReference>
<reference evidence="3" key="1">
    <citation type="journal article" date="2009" name="Mol. Biol. Evol.">
        <title>Sixty million years in evolution of soft grain trait in grasses: emergence of the softness locus in the common ancestor of Pooideae and Ehrhartoideae, after their divergence from Panicoideae.</title>
        <authorList>
            <person name="Charles M."/>
            <person name="Tang H."/>
            <person name="Belcram H."/>
            <person name="Paterson A."/>
            <person name="Gornicki P."/>
            <person name="Chalhoub B."/>
        </authorList>
    </citation>
    <scope>NUCLEOTIDE SEQUENCE</scope>
</reference>
<dbReference type="PANTHER" id="PTHR47389:SF5">
    <property type="entry name" value="OS09G0436700 PROTEIN"/>
    <property type="match status" value="1"/>
</dbReference>
<name>C3TX94_BRASY</name>
<dbReference type="InterPro" id="IPR043504">
    <property type="entry name" value="Peptidase_S1_PA_chymotrypsin"/>
</dbReference>
<dbReference type="AlphaFoldDB" id="C3TX94"/>
<evidence type="ECO:0000256" key="1">
    <source>
        <dbReference type="SAM" id="MobiDB-lite"/>
    </source>
</evidence>
<evidence type="ECO:0000313" key="3">
    <source>
        <dbReference type="EMBL" id="ACO87687.1"/>
    </source>
</evidence>
<accession>C3TX94</accession>
<dbReference type="InterPro" id="IPR009003">
    <property type="entry name" value="Peptidase_S1_PA"/>
</dbReference>
<protein>
    <submittedName>
        <fullName evidence="3">ATP binding protein</fullName>
    </submittedName>
</protein>
<organism evidence="3">
    <name type="scientific">Brachypodium sylvaticum</name>
    <name type="common">False brome</name>
    <dbReference type="NCBI Taxonomy" id="29664"/>
    <lineage>
        <taxon>Eukaryota</taxon>
        <taxon>Viridiplantae</taxon>
        <taxon>Streptophyta</taxon>
        <taxon>Embryophyta</taxon>
        <taxon>Tracheophyta</taxon>
        <taxon>Spermatophyta</taxon>
        <taxon>Magnoliopsida</taxon>
        <taxon>Liliopsida</taxon>
        <taxon>Poales</taxon>
        <taxon>Poaceae</taxon>
        <taxon>BOP clade</taxon>
        <taxon>Pooideae</taxon>
        <taxon>Stipodae</taxon>
        <taxon>Brachypodieae</taxon>
        <taxon>Brachypodium</taxon>
    </lineage>
</organism>
<dbReference type="InterPro" id="IPR036034">
    <property type="entry name" value="PDZ_sf"/>
</dbReference>
<dbReference type="Gene3D" id="2.40.10.10">
    <property type="entry name" value="Trypsin-like serine proteases"/>
    <property type="match status" value="1"/>
</dbReference>
<feature type="region of interest" description="Disordered" evidence="1">
    <location>
        <begin position="1"/>
        <end position="40"/>
    </location>
</feature>
<evidence type="ECO:0000259" key="2">
    <source>
        <dbReference type="Pfam" id="PF17820"/>
    </source>
</evidence>
<dbReference type="Pfam" id="PF17820">
    <property type="entry name" value="PDZ_6"/>
    <property type="match status" value="1"/>
</dbReference>
<proteinExistence type="predicted"/>
<feature type="compositionally biased region" description="Basic and acidic residues" evidence="1">
    <location>
        <begin position="9"/>
        <end position="23"/>
    </location>
</feature>
<dbReference type="Pfam" id="PF13365">
    <property type="entry name" value="Trypsin_2"/>
    <property type="match status" value="1"/>
</dbReference>
<dbReference type="PANTHER" id="PTHR47389">
    <property type="entry name" value="OS09G0436400 PROTEIN"/>
    <property type="match status" value="1"/>
</dbReference>
<dbReference type="EMBL" id="FJ234838">
    <property type="protein sequence ID" value="ACO87687.1"/>
    <property type="molecule type" value="Genomic_DNA"/>
</dbReference>
<sequence length="326" mass="36334">MSSSPKNKRPMEADPSSREEQVQAKRRGPRREEAPALLPMPAGRARLVNYSKWLNAETERKRREAELGLTPPVEEAQVPTLEYFEPPTTFHTERLLHVRESGSMAVLTAAKSLLGVSSSVGGKPLKRCSGFWIDWDEESKTGTVLTTAHLIRTKKAPTNIWSGGEEYDPHANVTVHLLDGTSAEGQLLYHQPHYDVAFVRVFQTMRRRYKYIPRPHLGMTFVAIKLLEPAHVDKIWRMYNIDNGLVVQKVSKGSHAEKFGIQIGDIIECCNGESVSTTVELENMLMSICKGSSDNLNGLNVEVNVSILSSKLPVVCRLGSLSISTQ</sequence>
<dbReference type="Gene3D" id="2.30.42.10">
    <property type="match status" value="1"/>
</dbReference>
<feature type="domain" description="PDZ" evidence="2">
    <location>
        <begin position="246"/>
        <end position="285"/>
    </location>
</feature>
<dbReference type="SUPFAM" id="SSF50494">
    <property type="entry name" value="Trypsin-like serine proteases"/>
    <property type="match status" value="1"/>
</dbReference>
<dbReference type="SUPFAM" id="SSF50156">
    <property type="entry name" value="PDZ domain-like"/>
    <property type="match status" value="1"/>
</dbReference>